<sequence>MWFSKYLFLERNWARDESTLKGFYLLYLIPYAVILQRLKDFPQPFWLALFVEGTCFTQKELLTAQEYATSTGLPVLRNVLIPRTKPSCSGEGVEVNREGRRYVTGIEIGGKGREKRIKEEQSKRKHCRLKFKKSLD</sequence>
<organism evidence="1 2">
    <name type="scientific">Catharanthus roseus</name>
    <name type="common">Madagascar periwinkle</name>
    <name type="synonym">Vinca rosea</name>
    <dbReference type="NCBI Taxonomy" id="4058"/>
    <lineage>
        <taxon>Eukaryota</taxon>
        <taxon>Viridiplantae</taxon>
        <taxon>Streptophyta</taxon>
        <taxon>Embryophyta</taxon>
        <taxon>Tracheophyta</taxon>
        <taxon>Spermatophyta</taxon>
        <taxon>Magnoliopsida</taxon>
        <taxon>eudicotyledons</taxon>
        <taxon>Gunneridae</taxon>
        <taxon>Pentapetalae</taxon>
        <taxon>asterids</taxon>
        <taxon>lamiids</taxon>
        <taxon>Gentianales</taxon>
        <taxon>Apocynaceae</taxon>
        <taxon>Rauvolfioideae</taxon>
        <taxon>Vinceae</taxon>
        <taxon>Catharanthinae</taxon>
        <taxon>Catharanthus</taxon>
    </lineage>
</organism>
<keyword evidence="2" id="KW-1185">Reference proteome</keyword>
<dbReference type="EMBL" id="CM044703">
    <property type="protein sequence ID" value="KAI5670690.1"/>
    <property type="molecule type" value="Genomic_DNA"/>
</dbReference>
<protein>
    <submittedName>
        <fullName evidence="1">Uncharacterized protein</fullName>
    </submittedName>
</protein>
<comment type="caution">
    <text evidence="1">The sequence shown here is derived from an EMBL/GenBank/DDBJ whole genome shotgun (WGS) entry which is preliminary data.</text>
</comment>
<evidence type="ECO:0000313" key="2">
    <source>
        <dbReference type="Proteomes" id="UP001060085"/>
    </source>
</evidence>
<gene>
    <name evidence="1" type="ORF">M9H77_11054</name>
</gene>
<evidence type="ECO:0000313" key="1">
    <source>
        <dbReference type="EMBL" id="KAI5670690.1"/>
    </source>
</evidence>
<name>A0ACC0BDI5_CATRO</name>
<proteinExistence type="predicted"/>
<dbReference type="Proteomes" id="UP001060085">
    <property type="component" value="Linkage Group LG03"/>
</dbReference>
<reference evidence="2" key="1">
    <citation type="journal article" date="2023" name="Nat. Plants">
        <title>Single-cell RNA sequencing provides a high-resolution roadmap for understanding the multicellular compartmentation of specialized metabolism.</title>
        <authorList>
            <person name="Sun S."/>
            <person name="Shen X."/>
            <person name="Li Y."/>
            <person name="Li Y."/>
            <person name="Wang S."/>
            <person name="Li R."/>
            <person name="Zhang H."/>
            <person name="Shen G."/>
            <person name="Guo B."/>
            <person name="Wei J."/>
            <person name="Xu J."/>
            <person name="St-Pierre B."/>
            <person name="Chen S."/>
            <person name="Sun C."/>
        </authorList>
    </citation>
    <scope>NUCLEOTIDE SEQUENCE [LARGE SCALE GENOMIC DNA]</scope>
</reference>
<accession>A0ACC0BDI5</accession>